<gene>
    <name evidence="4" type="primary">MED11</name>
    <name evidence="5" type="ORF">Clacol_005438</name>
</gene>
<accession>A0AAV5A9C2</accession>
<protein>
    <recommendedName>
        <fullName evidence="4">Mediator of RNA polymerase II transcription subunit 11</fullName>
    </recommendedName>
    <alternativeName>
        <fullName evidence="4">Mediator complex subunit 11</fullName>
    </alternativeName>
</protein>
<evidence type="ECO:0000313" key="5">
    <source>
        <dbReference type="EMBL" id="GJJ11206.1"/>
    </source>
</evidence>
<evidence type="ECO:0000313" key="6">
    <source>
        <dbReference type="Proteomes" id="UP001050691"/>
    </source>
</evidence>
<dbReference type="AlphaFoldDB" id="A0AAV5A9C2"/>
<keyword evidence="4" id="KW-0805">Transcription regulation</keyword>
<proteinExistence type="inferred from homology"/>
<name>A0AAV5A9C2_9AGAM</name>
<comment type="subcellular location">
    <subcellularLocation>
        <location evidence="1 4">Nucleus</location>
    </subcellularLocation>
</comment>
<keyword evidence="4" id="KW-0010">Activator</keyword>
<comment type="function">
    <text evidence="4">Component of the Mediator complex, a coactivator involved in the regulated transcription of nearly all RNA polymerase II-dependent genes. Mediator functions as a bridge to convey information from gene-specific regulatory proteins to the basal RNA polymerase II transcription machinery. Mediator is recruited to promoters by direct interactions with regulatory proteins and serves as a scaffold for the assembly of a functional pre-initiation complex with RNA polymerase II and the general transcription factors.</text>
</comment>
<keyword evidence="6" id="KW-1185">Reference proteome</keyword>
<evidence type="ECO:0000256" key="4">
    <source>
        <dbReference type="RuleBase" id="RU364147"/>
    </source>
</evidence>
<comment type="caution">
    <text evidence="5">The sequence shown here is derived from an EMBL/GenBank/DDBJ whole genome shotgun (WGS) entry which is preliminary data.</text>
</comment>
<dbReference type="GO" id="GO:0006357">
    <property type="term" value="P:regulation of transcription by RNA polymerase II"/>
    <property type="evidence" value="ECO:0007669"/>
    <property type="project" value="InterPro"/>
</dbReference>
<evidence type="ECO:0000256" key="3">
    <source>
        <dbReference type="ARBA" id="ARBA00023242"/>
    </source>
</evidence>
<dbReference type="InterPro" id="IPR019404">
    <property type="entry name" value="Mediator_Med11"/>
</dbReference>
<dbReference type="Pfam" id="PF10280">
    <property type="entry name" value="Med11"/>
    <property type="match status" value="1"/>
</dbReference>
<dbReference type="GO" id="GO:0016592">
    <property type="term" value="C:mediator complex"/>
    <property type="evidence" value="ECO:0007669"/>
    <property type="project" value="InterPro"/>
</dbReference>
<comment type="similarity">
    <text evidence="2 4">Belongs to the Mediator complex subunit 11 family.</text>
</comment>
<comment type="subunit">
    <text evidence="4">Component of the Mediator complex.</text>
</comment>
<organism evidence="5 6">
    <name type="scientific">Clathrus columnatus</name>
    <dbReference type="NCBI Taxonomy" id="1419009"/>
    <lineage>
        <taxon>Eukaryota</taxon>
        <taxon>Fungi</taxon>
        <taxon>Dikarya</taxon>
        <taxon>Basidiomycota</taxon>
        <taxon>Agaricomycotina</taxon>
        <taxon>Agaricomycetes</taxon>
        <taxon>Phallomycetidae</taxon>
        <taxon>Phallales</taxon>
        <taxon>Clathraceae</taxon>
        <taxon>Clathrus</taxon>
    </lineage>
</organism>
<dbReference type="GO" id="GO:0003712">
    <property type="term" value="F:transcription coregulator activity"/>
    <property type="evidence" value="ECO:0007669"/>
    <property type="project" value="InterPro"/>
</dbReference>
<evidence type="ECO:0000256" key="1">
    <source>
        <dbReference type="ARBA" id="ARBA00004123"/>
    </source>
</evidence>
<keyword evidence="4" id="KW-0804">Transcription</keyword>
<sequence>MADDSDPIWTSSSTARHIQDLGNVEKDIIHLLSLASSSISLLTLPQTDASNDTLPTGDERSEQFVLEVTQYFQKLDVRETIAVD</sequence>
<reference evidence="5" key="1">
    <citation type="submission" date="2021-10" db="EMBL/GenBank/DDBJ databases">
        <title>De novo Genome Assembly of Clathrus columnatus (Basidiomycota, Fungi) Using Illumina and Nanopore Sequence Data.</title>
        <authorList>
            <person name="Ogiso-Tanaka E."/>
            <person name="Itagaki H."/>
            <person name="Hosoya T."/>
            <person name="Hosaka K."/>
        </authorList>
    </citation>
    <scope>NUCLEOTIDE SEQUENCE</scope>
    <source>
        <strain evidence="5">MO-923</strain>
    </source>
</reference>
<dbReference type="Proteomes" id="UP001050691">
    <property type="component" value="Unassembled WGS sequence"/>
</dbReference>
<dbReference type="EMBL" id="BPWL01000006">
    <property type="protein sequence ID" value="GJJ11206.1"/>
    <property type="molecule type" value="Genomic_DNA"/>
</dbReference>
<evidence type="ECO:0000256" key="2">
    <source>
        <dbReference type="ARBA" id="ARBA00008186"/>
    </source>
</evidence>
<keyword evidence="3 4" id="KW-0539">Nucleus</keyword>